<keyword evidence="2" id="KW-1185">Reference proteome</keyword>
<gene>
    <name evidence="1" type="ORF">AN2V17_40920</name>
</gene>
<name>A0ACB5UQF3_9FIRM</name>
<sequence>MNQLIQYFQPTEHLSLLGFIIRTIVSMVFIYFMTRFLMKRAAGQFTSFDFVFLWMLGALAVAPLLDGKIEFSTTILATASLYFWHFIISFIRVKSRFLALILSGKPIILMDKGIIIEKNMRRTFFNNELLLSELRLIHCYDLNELEQVTLELNGHLSIVKKSHYSVPTAKDFQIPVQPSTLPTILINRGEVLYKNLMLLDLTENWLIKEFQKYGIDDLSNIYLATINSNGKIYYSTMVIPS</sequence>
<reference evidence="1" key="1">
    <citation type="submission" date="2023-09" db="EMBL/GenBank/DDBJ databases">
        <title>Vallitalea sediminicola and Vallitalea maricola sp. nov., anaerobic bacteria isolated from marine sediment.</title>
        <authorList>
            <person name="Hirano S."/>
            <person name="Maeda A."/>
            <person name="Terahara T."/>
            <person name="Mori K."/>
            <person name="Hamada M."/>
            <person name="Matsumoto R."/>
            <person name="Kobayashi T."/>
        </authorList>
    </citation>
    <scope>NUCLEOTIDE SEQUENCE</scope>
    <source>
        <strain evidence="1">AN17-2</strain>
    </source>
</reference>
<dbReference type="Proteomes" id="UP001374599">
    <property type="component" value="Unassembled WGS sequence"/>
</dbReference>
<dbReference type="EMBL" id="BTPU01000084">
    <property type="protein sequence ID" value="GMQ64852.1"/>
    <property type="molecule type" value="Genomic_DNA"/>
</dbReference>
<protein>
    <submittedName>
        <fullName evidence="1">Uncharacterized protein</fullName>
    </submittedName>
</protein>
<proteinExistence type="predicted"/>
<evidence type="ECO:0000313" key="2">
    <source>
        <dbReference type="Proteomes" id="UP001374599"/>
    </source>
</evidence>
<organism evidence="1 2">
    <name type="scientific">Vallitalea maricola</name>
    <dbReference type="NCBI Taxonomy" id="3074433"/>
    <lineage>
        <taxon>Bacteria</taxon>
        <taxon>Bacillati</taxon>
        <taxon>Bacillota</taxon>
        <taxon>Clostridia</taxon>
        <taxon>Lachnospirales</taxon>
        <taxon>Vallitaleaceae</taxon>
        <taxon>Vallitalea</taxon>
    </lineage>
</organism>
<comment type="caution">
    <text evidence="1">The sequence shown here is derived from an EMBL/GenBank/DDBJ whole genome shotgun (WGS) entry which is preliminary data.</text>
</comment>
<accession>A0ACB5UQF3</accession>
<evidence type="ECO:0000313" key="1">
    <source>
        <dbReference type="EMBL" id="GMQ64852.1"/>
    </source>
</evidence>